<dbReference type="AlphaFoldDB" id="A0A069AU10"/>
<feature type="transmembrane region" description="Helical" evidence="7">
    <location>
        <begin position="131"/>
        <end position="153"/>
    </location>
</feature>
<dbReference type="CDD" id="cd17321">
    <property type="entry name" value="MFS_MMR_MDR_like"/>
    <property type="match status" value="1"/>
</dbReference>
<dbReference type="FunFam" id="1.20.1720.10:FF:000021">
    <property type="entry name" value="Drug resistance transporter, EmrB/QacA subfamily"/>
    <property type="match status" value="1"/>
</dbReference>
<dbReference type="PANTHER" id="PTHR42718:SF46">
    <property type="entry name" value="BLR6921 PROTEIN"/>
    <property type="match status" value="1"/>
</dbReference>
<dbReference type="InterPro" id="IPR011701">
    <property type="entry name" value="MFS"/>
</dbReference>
<feature type="transmembrane region" description="Helical" evidence="7">
    <location>
        <begin position="256"/>
        <end position="278"/>
    </location>
</feature>
<feature type="transmembrane region" description="Helical" evidence="7">
    <location>
        <begin position="321"/>
        <end position="339"/>
    </location>
</feature>
<feature type="transmembrane region" description="Helical" evidence="7">
    <location>
        <begin position="98"/>
        <end position="119"/>
    </location>
</feature>
<feature type="transmembrane region" description="Helical" evidence="7">
    <location>
        <begin position="43"/>
        <end position="61"/>
    </location>
</feature>
<dbReference type="Gene3D" id="1.20.1250.20">
    <property type="entry name" value="MFS general substrate transporter like domains"/>
    <property type="match status" value="1"/>
</dbReference>
<dbReference type="EMBL" id="LK932529">
    <property type="protein sequence ID" value="CDS89490.1"/>
    <property type="molecule type" value="Genomic_DNA"/>
</dbReference>
<evidence type="ECO:0000256" key="2">
    <source>
        <dbReference type="ARBA" id="ARBA00022448"/>
    </source>
</evidence>
<feature type="transmembrane region" description="Helical" evidence="7">
    <location>
        <begin position="290"/>
        <end position="309"/>
    </location>
</feature>
<evidence type="ECO:0000256" key="7">
    <source>
        <dbReference type="SAM" id="Phobius"/>
    </source>
</evidence>
<dbReference type="Pfam" id="PF07690">
    <property type="entry name" value="MFS_1"/>
    <property type="match status" value="1"/>
</dbReference>
<feature type="transmembrane region" description="Helical" evidence="7">
    <location>
        <begin position="159"/>
        <end position="181"/>
    </location>
</feature>
<sequence>MKQKWIVLIIICIGVFMSTLDGSILNIANPTIAADFKINMSQIQWVVTAYMLVVTATMLFFGKLGDKVGSNRLYTLGFFIFTIGSFMCSMSNNLSTLISSRIFQAVGASILMATGLGIVSNAFPANEKGKAIGITGAVVGIGNMSGPVIGGIILEHFGWPSIFIINIPIGIIAVFLGIKFLPKPVLDEQNKSFDIPGLLLFASCTTLILLAMNEKGNTRLYLGITALIIFLLLALREVKFEQSFIDLPLFKNRNFTVGNIIGVACYFPQMAVSFLLPFYLEQLKNLSPMMAGYVMTVHPLIMVLIAPIAGSLSDKHGAKNILTASFSFMTISLVGMALLKADSPLYLLIVCLVIFGLGLGAFSSPNNSSILADVPPQKQGYGGSFLATIRNLSFALGTAFFSSFFAQSLTYNQKFKSHTSAYVIASNQSYWIAASVCFIGLILTVFFMRKTDKSIS</sequence>
<accession>A0A069AU10</accession>
<dbReference type="RefSeq" id="WP_021367301.1">
    <property type="nucleotide sequence ID" value="NZ_BBYB01000076.1"/>
</dbReference>
<feature type="domain" description="Major facilitator superfamily (MFS) profile" evidence="8">
    <location>
        <begin position="7"/>
        <end position="452"/>
    </location>
</feature>
<organism evidence="11">
    <name type="scientific">Clostridioides difficile</name>
    <name type="common">Peptoclostridium difficile</name>
    <dbReference type="NCBI Taxonomy" id="1496"/>
    <lineage>
        <taxon>Bacteria</taxon>
        <taxon>Bacillati</taxon>
        <taxon>Bacillota</taxon>
        <taxon>Clostridia</taxon>
        <taxon>Peptostreptococcales</taxon>
        <taxon>Peptostreptococcaceae</taxon>
        <taxon>Clostridioides</taxon>
    </lineage>
</organism>
<dbReference type="EMBL" id="LK933338">
    <property type="protein sequence ID" value="CDT69231.1"/>
    <property type="molecule type" value="Genomic_DNA"/>
</dbReference>
<evidence type="ECO:0000259" key="8">
    <source>
        <dbReference type="PROSITE" id="PS50850"/>
    </source>
</evidence>
<dbReference type="GO" id="GO:0022857">
    <property type="term" value="F:transmembrane transporter activity"/>
    <property type="evidence" value="ECO:0007669"/>
    <property type="project" value="InterPro"/>
</dbReference>
<protein>
    <submittedName>
        <fullName evidence="9">Drug resistance MFS transporter, drug:H+ antiporter-2 family</fullName>
    </submittedName>
    <submittedName>
        <fullName evidence="11">Transporter, Major Facilitator Superfamily (MFS)</fullName>
    </submittedName>
</protein>
<dbReference type="InterPro" id="IPR004638">
    <property type="entry name" value="EmrB-like"/>
</dbReference>
<evidence type="ECO:0000313" key="9">
    <source>
        <dbReference type="EMBL" id="CDS85092.1"/>
    </source>
</evidence>
<evidence type="ECO:0000256" key="4">
    <source>
        <dbReference type="ARBA" id="ARBA00022692"/>
    </source>
</evidence>
<dbReference type="EMBL" id="LK932372">
    <property type="protein sequence ID" value="CDS85092.1"/>
    <property type="molecule type" value="Genomic_DNA"/>
</dbReference>
<dbReference type="PANTHER" id="PTHR42718">
    <property type="entry name" value="MAJOR FACILITATOR SUPERFAMILY MULTIDRUG TRANSPORTER MFSC"/>
    <property type="match status" value="1"/>
</dbReference>
<feature type="transmembrane region" description="Helical" evidence="7">
    <location>
        <begin position="193"/>
        <end position="212"/>
    </location>
</feature>
<reference evidence="11" key="1">
    <citation type="submission" date="2014-07" db="EMBL/GenBank/DDBJ databases">
        <authorList>
            <person name="Monot Marc"/>
        </authorList>
    </citation>
    <scope>NUCLEOTIDE SEQUENCE</scope>
    <source>
        <strain evidence="11">7032989</strain>
        <strain evidence="9">7032994</strain>
    </source>
</reference>
<keyword evidence="2" id="KW-0813">Transport</keyword>
<dbReference type="PRINTS" id="PR01036">
    <property type="entry name" value="TCRTETB"/>
</dbReference>
<keyword evidence="4 7" id="KW-0812">Transmembrane</keyword>
<evidence type="ECO:0000256" key="6">
    <source>
        <dbReference type="ARBA" id="ARBA00023136"/>
    </source>
</evidence>
<feature type="transmembrane region" description="Helical" evidence="7">
    <location>
        <begin position="218"/>
        <end position="235"/>
    </location>
</feature>
<dbReference type="PROSITE" id="PS50850">
    <property type="entry name" value="MFS"/>
    <property type="match status" value="1"/>
</dbReference>
<dbReference type="InterPro" id="IPR036259">
    <property type="entry name" value="MFS_trans_sf"/>
</dbReference>
<keyword evidence="6 7" id="KW-0472">Membrane</keyword>
<feature type="transmembrane region" description="Helical" evidence="7">
    <location>
        <begin position="385"/>
        <end position="409"/>
    </location>
</feature>
<gene>
    <name evidence="11" type="ORF">BN1095_640072</name>
    <name evidence="10" type="ORF">BN1096_740129</name>
    <name evidence="9" type="ORF">BN1097_360060</name>
</gene>
<evidence type="ECO:0000256" key="5">
    <source>
        <dbReference type="ARBA" id="ARBA00022989"/>
    </source>
</evidence>
<proteinExistence type="predicted"/>
<keyword evidence="3" id="KW-1003">Cell membrane</keyword>
<dbReference type="GO" id="GO:0005886">
    <property type="term" value="C:plasma membrane"/>
    <property type="evidence" value="ECO:0007669"/>
    <property type="project" value="UniProtKB-SubCell"/>
</dbReference>
<evidence type="ECO:0000256" key="3">
    <source>
        <dbReference type="ARBA" id="ARBA00022475"/>
    </source>
</evidence>
<dbReference type="SUPFAM" id="SSF103473">
    <property type="entry name" value="MFS general substrate transporter"/>
    <property type="match status" value="1"/>
</dbReference>
<name>A0A069AU10_CLODI</name>
<feature type="transmembrane region" description="Helical" evidence="7">
    <location>
        <begin position="429"/>
        <end position="448"/>
    </location>
</feature>
<evidence type="ECO:0000313" key="10">
    <source>
        <dbReference type="EMBL" id="CDS89490.1"/>
    </source>
</evidence>
<feature type="transmembrane region" description="Helical" evidence="7">
    <location>
        <begin position="73"/>
        <end position="92"/>
    </location>
</feature>
<dbReference type="InterPro" id="IPR020846">
    <property type="entry name" value="MFS_dom"/>
</dbReference>
<dbReference type="NCBIfam" id="TIGR00711">
    <property type="entry name" value="efflux_EmrB"/>
    <property type="match status" value="1"/>
</dbReference>
<evidence type="ECO:0000313" key="11">
    <source>
        <dbReference type="EMBL" id="CDT69231.1"/>
    </source>
</evidence>
<dbReference type="Gene3D" id="1.20.1720.10">
    <property type="entry name" value="Multidrug resistance protein D"/>
    <property type="match status" value="1"/>
</dbReference>
<comment type="subcellular location">
    <subcellularLocation>
        <location evidence="1">Cell membrane</location>
        <topology evidence="1">Multi-pass membrane protein</topology>
    </subcellularLocation>
</comment>
<feature type="transmembrane region" description="Helical" evidence="7">
    <location>
        <begin position="345"/>
        <end position="364"/>
    </location>
</feature>
<keyword evidence="5 7" id="KW-1133">Transmembrane helix</keyword>
<evidence type="ECO:0000256" key="1">
    <source>
        <dbReference type="ARBA" id="ARBA00004651"/>
    </source>
</evidence>